<protein>
    <submittedName>
        <fullName evidence="5">Glycosyltransferase, catalytic subunit of cellulose synthase and poly-beta-1,6-N-acetylglucosamine synthase</fullName>
    </submittedName>
</protein>
<evidence type="ECO:0000313" key="5">
    <source>
        <dbReference type="EMBL" id="SNZ02974.1"/>
    </source>
</evidence>
<keyword evidence="4" id="KW-1133">Transmembrane helix</keyword>
<name>A0A285N0J4_9BACI</name>
<dbReference type="Proteomes" id="UP000219356">
    <property type="component" value="Unassembled WGS sequence"/>
</dbReference>
<evidence type="ECO:0000313" key="6">
    <source>
        <dbReference type="Proteomes" id="UP000219356"/>
    </source>
</evidence>
<dbReference type="Gene3D" id="3.90.550.10">
    <property type="entry name" value="Spore Coat Polysaccharide Biosynthesis Protein SpsA, Chain A"/>
    <property type="match status" value="1"/>
</dbReference>
<comment type="similarity">
    <text evidence="1">Belongs to the glycosyltransferase 2 family.</text>
</comment>
<keyword evidence="3 5" id="KW-0808">Transferase</keyword>
<evidence type="ECO:0000256" key="3">
    <source>
        <dbReference type="ARBA" id="ARBA00022679"/>
    </source>
</evidence>
<dbReference type="PANTHER" id="PTHR43630:SF1">
    <property type="entry name" value="POLY-BETA-1,6-N-ACETYL-D-GLUCOSAMINE SYNTHASE"/>
    <property type="match status" value="1"/>
</dbReference>
<feature type="transmembrane region" description="Helical" evidence="4">
    <location>
        <begin position="312"/>
        <end position="335"/>
    </location>
</feature>
<proteinExistence type="inferred from homology"/>
<dbReference type="CDD" id="cd06438">
    <property type="entry name" value="EpsO_like"/>
    <property type="match status" value="1"/>
</dbReference>
<keyword evidence="6" id="KW-1185">Reference proteome</keyword>
<evidence type="ECO:0000256" key="2">
    <source>
        <dbReference type="ARBA" id="ARBA00022676"/>
    </source>
</evidence>
<organism evidence="5 6">
    <name type="scientific">Terribacillus aidingensis</name>
    <dbReference type="NCBI Taxonomy" id="586416"/>
    <lineage>
        <taxon>Bacteria</taxon>
        <taxon>Bacillati</taxon>
        <taxon>Bacillota</taxon>
        <taxon>Bacilli</taxon>
        <taxon>Bacillales</taxon>
        <taxon>Bacillaceae</taxon>
        <taxon>Terribacillus</taxon>
    </lineage>
</organism>
<dbReference type="OrthoDB" id="9797391at2"/>
<evidence type="ECO:0000256" key="4">
    <source>
        <dbReference type="SAM" id="Phobius"/>
    </source>
</evidence>
<dbReference type="SUPFAM" id="SSF53448">
    <property type="entry name" value="Nucleotide-diphospho-sugar transferases"/>
    <property type="match status" value="1"/>
</dbReference>
<keyword evidence="4" id="KW-0472">Membrane</keyword>
<sequence length="426" mass="48929">MVRDTLEVLSHFIFYIGILFTLLFVYKMIYVVVAFKARRGESPKDQDVPLSKYAFLIPARNEELVIGQLIQSIKDQNYPKELYDIFVVADNCTDNTAKIAREAGAIVTERFNENQIGKGYALKHVLNVIDADCAARYDGYFVFDADNLLDKNYIAEMNKTFNQGYRIVTSYRNSKNHDENWITSGYALWFLYEAEFLNRPRMFLKTSCAVSGTGFLIHSDVIKENGGWVHHLLTEDIEFTVSQIIQGDKIGYCGSAVFYDEQPSTFSQSWKQRLRWAKGFYQVFMNYGKELSHGVVRGKGNKLSCFDMMMTVMPIMILTVLSLLANILILVLVAIEGKGLAETYTTGVTIGVLSIYGSLFLLGLITTIAEWNKIRCPNWKKIFYLFTFPLFMFTYLPISLFALFKRIEWKPIRHTVVKSLDDLRES</sequence>
<gene>
    <name evidence="5" type="ORF">SAMN05421503_0244</name>
</gene>
<accession>A0A285N0J4</accession>
<dbReference type="GO" id="GO:0016757">
    <property type="term" value="F:glycosyltransferase activity"/>
    <property type="evidence" value="ECO:0007669"/>
    <property type="project" value="UniProtKB-KW"/>
</dbReference>
<dbReference type="EMBL" id="OBEK01000001">
    <property type="protein sequence ID" value="SNZ02974.1"/>
    <property type="molecule type" value="Genomic_DNA"/>
</dbReference>
<dbReference type="InterPro" id="IPR029044">
    <property type="entry name" value="Nucleotide-diphossugar_trans"/>
</dbReference>
<keyword evidence="4" id="KW-0812">Transmembrane</keyword>
<feature type="transmembrane region" description="Helical" evidence="4">
    <location>
        <begin position="347"/>
        <end position="371"/>
    </location>
</feature>
<evidence type="ECO:0000256" key="1">
    <source>
        <dbReference type="ARBA" id="ARBA00006739"/>
    </source>
</evidence>
<dbReference type="PANTHER" id="PTHR43630">
    <property type="entry name" value="POLY-BETA-1,6-N-ACETYL-D-GLUCOSAMINE SYNTHASE"/>
    <property type="match status" value="1"/>
</dbReference>
<keyword evidence="2" id="KW-0328">Glycosyltransferase</keyword>
<feature type="transmembrane region" description="Helical" evidence="4">
    <location>
        <begin position="383"/>
        <end position="404"/>
    </location>
</feature>
<reference evidence="6" key="1">
    <citation type="submission" date="2017-09" db="EMBL/GenBank/DDBJ databases">
        <authorList>
            <person name="Varghese N."/>
            <person name="Submissions S."/>
        </authorList>
    </citation>
    <scope>NUCLEOTIDE SEQUENCE [LARGE SCALE GENOMIC DNA]</scope>
    <source>
        <strain evidence="6">CGMCC 1.8913</strain>
    </source>
</reference>
<feature type="transmembrane region" description="Helical" evidence="4">
    <location>
        <begin position="12"/>
        <end position="35"/>
    </location>
</feature>
<dbReference type="Pfam" id="PF13641">
    <property type="entry name" value="Glyco_tranf_2_3"/>
    <property type="match status" value="1"/>
</dbReference>
<dbReference type="AlphaFoldDB" id="A0A285N0J4"/>
<dbReference type="RefSeq" id="WP_097038484.1">
    <property type="nucleotide sequence ID" value="NZ_OBEK01000001.1"/>
</dbReference>